<dbReference type="EMBL" id="KQ965806">
    <property type="protein sequence ID" value="KXS11223.1"/>
    <property type="molecule type" value="Genomic_DNA"/>
</dbReference>
<feature type="domain" description="Protein kinase" evidence="5">
    <location>
        <begin position="31"/>
        <end position="510"/>
    </location>
</feature>
<dbReference type="Gene3D" id="1.10.510.10">
    <property type="entry name" value="Transferase(Phosphotransferase) domain 1"/>
    <property type="match status" value="2"/>
</dbReference>
<keyword evidence="6" id="KW-0808">Transferase</keyword>
<evidence type="ECO:0000256" key="4">
    <source>
        <dbReference type="SAM" id="MobiDB-lite"/>
    </source>
</evidence>
<keyword evidence="7" id="KW-1185">Reference proteome</keyword>
<dbReference type="GO" id="GO:0004672">
    <property type="term" value="F:protein kinase activity"/>
    <property type="evidence" value="ECO:0007669"/>
    <property type="project" value="InterPro"/>
</dbReference>
<evidence type="ECO:0000256" key="3">
    <source>
        <dbReference type="PROSITE-ProRule" id="PRU10141"/>
    </source>
</evidence>
<dbReference type="PROSITE" id="PS50011">
    <property type="entry name" value="PROTEIN_KINASE_DOM"/>
    <property type="match status" value="1"/>
</dbReference>
<proteinExistence type="predicted"/>
<dbReference type="PANTHER" id="PTHR24347">
    <property type="entry name" value="SERINE/THREONINE-PROTEIN KINASE"/>
    <property type="match status" value="1"/>
</dbReference>
<keyword evidence="1 3" id="KW-0547">Nucleotide-binding</keyword>
<dbReference type="GO" id="GO:0005524">
    <property type="term" value="F:ATP binding"/>
    <property type="evidence" value="ECO:0007669"/>
    <property type="project" value="UniProtKB-UniRule"/>
</dbReference>
<feature type="compositionally biased region" description="Low complexity" evidence="4">
    <location>
        <begin position="371"/>
        <end position="380"/>
    </location>
</feature>
<dbReference type="STRING" id="1344416.A0A139A4E0"/>
<feature type="region of interest" description="Disordered" evidence="4">
    <location>
        <begin position="657"/>
        <end position="683"/>
    </location>
</feature>
<dbReference type="InterPro" id="IPR011009">
    <property type="entry name" value="Kinase-like_dom_sf"/>
</dbReference>
<feature type="compositionally biased region" description="Polar residues" evidence="4">
    <location>
        <begin position="267"/>
        <end position="278"/>
    </location>
</feature>
<name>A0A139A4E0_GONPJ</name>
<accession>A0A139A4E0</accession>
<dbReference type="PROSITE" id="PS00108">
    <property type="entry name" value="PROTEIN_KINASE_ST"/>
    <property type="match status" value="1"/>
</dbReference>
<evidence type="ECO:0000313" key="6">
    <source>
        <dbReference type="EMBL" id="KXS11223.1"/>
    </source>
</evidence>
<dbReference type="SMART" id="SM00220">
    <property type="entry name" value="S_TKc"/>
    <property type="match status" value="1"/>
</dbReference>
<feature type="compositionally biased region" description="Low complexity" evidence="4">
    <location>
        <begin position="180"/>
        <end position="189"/>
    </location>
</feature>
<feature type="region of interest" description="Disordered" evidence="4">
    <location>
        <begin position="1"/>
        <end position="30"/>
    </location>
</feature>
<evidence type="ECO:0000256" key="1">
    <source>
        <dbReference type="ARBA" id="ARBA00022741"/>
    </source>
</evidence>
<keyword evidence="2 3" id="KW-0067">ATP-binding</keyword>
<protein>
    <submittedName>
        <fullName evidence="6">Pkinase-domain-containing protein</fullName>
    </submittedName>
</protein>
<reference evidence="6 7" key="1">
    <citation type="journal article" date="2015" name="Genome Biol. Evol.">
        <title>Phylogenomic analyses indicate that early fungi evolved digesting cell walls of algal ancestors of land plants.</title>
        <authorList>
            <person name="Chang Y."/>
            <person name="Wang S."/>
            <person name="Sekimoto S."/>
            <person name="Aerts A.L."/>
            <person name="Choi C."/>
            <person name="Clum A."/>
            <person name="LaButti K.M."/>
            <person name="Lindquist E.A."/>
            <person name="Yee Ngan C."/>
            <person name="Ohm R.A."/>
            <person name="Salamov A.A."/>
            <person name="Grigoriev I.V."/>
            <person name="Spatafora J.W."/>
            <person name="Berbee M.L."/>
        </authorList>
    </citation>
    <scope>NUCLEOTIDE SEQUENCE [LARGE SCALE GENOMIC DNA]</scope>
    <source>
        <strain evidence="6 7">JEL478</strain>
    </source>
</reference>
<feature type="region of interest" description="Disordered" evidence="4">
    <location>
        <begin position="302"/>
        <end position="380"/>
    </location>
</feature>
<keyword evidence="6" id="KW-0418">Kinase</keyword>
<gene>
    <name evidence="6" type="ORF">M427DRAFT_126882</name>
</gene>
<evidence type="ECO:0000256" key="2">
    <source>
        <dbReference type="ARBA" id="ARBA00022840"/>
    </source>
</evidence>
<dbReference type="Proteomes" id="UP000070544">
    <property type="component" value="Unassembled WGS sequence"/>
</dbReference>
<organism evidence="6 7">
    <name type="scientific">Gonapodya prolifera (strain JEL478)</name>
    <name type="common">Monoblepharis prolifera</name>
    <dbReference type="NCBI Taxonomy" id="1344416"/>
    <lineage>
        <taxon>Eukaryota</taxon>
        <taxon>Fungi</taxon>
        <taxon>Fungi incertae sedis</taxon>
        <taxon>Chytridiomycota</taxon>
        <taxon>Chytridiomycota incertae sedis</taxon>
        <taxon>Monoblepharidomycetes</taxon>
        <taxon>Monoblepharidales</taxon>
        <taxon>Gonapodyaceae</taxon>
        <taxon>Gonapodya</taxon>
    </lineage>
</organism>
<feature type="compositionally biased region" description="Pro residues" evidence="4">
    <location>
        <begin position="202"/>
        <end position="213"/>
    </location>
</feature>
<sequence length="712" mass="76723">MTNEAPISGNSPNDRRPSSAARPTSGAFRDYYPGKKIGEGHYATVREAINVKTQRRYAMKILALDKMSAVDRKEVDREIDVMKVIGDAGGHPNVVSLWDHFQVAGDLYLVMDLAEGGELFEQICQWHYFAESDAARIIKTLLEALSFLHERNVVHRDIKPENLLLRTPPPIPPTDLQQIRSATPTSTRPSPSPALSHHATPEPGPRTPSPKHPFPAKALSPLRAGWQPESITASADSITSSEAKSPSFVRRTPSPALPVPGSDIRRSSTTPVTPTDTQPAPVESVDWGWGAFAVAAVSPTPATRADSGLTPHNTTEVAPPPATEDWGWGAVPVTSPTPTTGATPISILESHTETPSPPPTFSPPPTSGIHPSPSTSSLFSSPEWSVESNLLLADFGISRALGRSDELMTTRVGTVGYVAPEVIRGEPYGKEVDIWGVAVMAYLLLCGNLPFQDDGFLSETQNVLLGRFNFEPEEHWQEISDDAKSFIKLLLNPTPSLRPTASVALSHPWFTHFPSDVPSAPTTSPPIPIDGQAPSANLAPLLRQRNWARTKWKGAVDALRLLNRMVVRRTGHTLSGELSQQGAGGSFDTAVRERDHETKPRAPLLLIGVAKAGVEHVPAARRIFSDIGFSSMTGVSTDMMVEDGALRRERTALPGMAGDFGLGGSDEPTDQSTVESNPTEETPPVALGVRLLSGNEGAPGFRAFSMIEEDEE</sequence>
<feature type="binding site" evidence="3">
    <location>
        <position position="60"/>
    </location>
    <ligand>
        <name>ATP</name>
        <dbReference type="ChEBI" id="CHEBI:30616"/>
    </ligand>
</feature>
<feature type="region of interest" description="Disordered" evidence="4">
    <location>
        <begin position="232"/>
        <end position="283"/>
    </location>
</feature>
<dbReference type="SUPFAM" id="SSF56112">
    <property type="entry name" value="Protein kinase-like (PK-like)"/>
    <property type="match status" value="1"/>
</dbReference>
<dbReference type="Pfam" id="PF00069">
    <property type="entry name" value="Pkinase"/>
    <property type="match status" value="2"/>
</dbReference>
<dbReference type="AlphaFoldDB" id="A0A139A4E0"/>
<dbReference type="OrthoDB" id="40902at2759"/>
<feature type="compositionally biased region" description="Pro residues" evidence="4">
    <location>
        <begin position="355"/>
        <end position="366"/>
    </location>
</feature>
<feature type="region of interest" description="Disordered" evidence="4">
    <location>
        <begin position="163"/>
        <end position="218"/>
    </location>
</feature>
<feature type="compositionally biased region" description="Polar residues" evidence="4">
    <location>
        <begin position="334"/>
        <end position="343"/>
    </location>
</feature>
<evidence type="ECO:0000259" key="5">
    <source>
        <dbReference type="PROSITE" id="PS50011"/>
    </source>
</evidence>
<feature type="compositionally biased region" description="Polar residues" evidence="4">
    <location>
        <begin position="670"/>
        <end position="680"/>
    </location>
</feature>
<evidence type="ECO:0000313" key="7">
    <source>
        <dbReference type="Proteomes" id="UP000070544"/>
    </source>
</evidence>
<feature type="compositionally biased region" description="Low complexity" evidence="4">
    <location>
        <begin position="232"/>
        <end position="242"/>
    </location>
</feature>
<dbReference type="InterPro" id="IPR008271">
    <property type="entry name" value="Ser/Thr_kinase_AS"/>
</dbReference>
<dbReference type="InterPro" id="IPR017441">
    <property type="entry name" value="Protein_kinase_ATP_BS"/>
</dbReference>
<feature type="compositionally biased region" description="Polar residues" evidence="4">
    <location>
        <begin position="1"/>
        <end position="12"/>
    </location>
</feature>
<dbReference type="InterPro" id="IPR000719">
    <property type="entry name" value="Prot_kinase_dom"/>
</dbReference>
<dbReference type="PROSITE" id="PS00107">
    <property type="entry name" value="PROTEIN_KINASE_ATP"/>
    <property type="match status" value="1"/>
</dbReference>